<organism evidence="4 5">
    <name type="scientific">Candidatus Nitrosacidococcus tergens</name>
    <dbReference type="NCBI Taxonomy" id="553981"/>
    <lineage>
        <taxon>Bacteria</taxon>
        <taxon>Pseudomonadati</taxon>
        <taxon>Pseudomonadota</taxon>
        <taxon>Gammaproteobacteria</taxon>
        <taxon>Chromatiales</taxon>
        <taxon>Chromatiaceae</taxon>
        <taxon>Candidatus Nitrosacidococcus</taxon>
    </lineage>
</organism>
<name>A0A7G1QA77_9GAMM</name>
<keyword evidence="1" id="KW-0175">Coiled coil</keyword>
<dbReference type="InterPro" id="IPR020012">
    <property type="entry name" value="LysM_FimV"/>
</dbReference>
<evidence type="ECO:0000256" key="1">
    <source>
        <dbReference type="SAM" id="Coils"/>
    </source>
</evidence>
<evidence type="ECO:0000313" key="4">
    <source>
        <dbReference type="EMBL" id="CAB1276250.1"/>
    </source>
</evidence>
<feature type="region of interest" description="Disordered" evidence="2">
    <location>
        <begin position="307"/>
        <end position="366"/>
    </location>
</feature>
<feature type="region of interest" description="Disordered" evidence="2">
    <location>
        <begin position="511"/>
        <end position="531"/>
    </location>
</feature>
<reference evidence="4 5" key="1">
    <citation type="submission" date="2020-03" db="EMBL/GenBank/DDBJ databases">
        <authorList>
            <person name="Picone N."/>
        </authorList>
    </citation>
    <scope>NUCLEOTIDE SEQUENCE [LARGE SCALE GENOMIC DNA]</scope>
    <source>
        <strain evidence="4">NSCAC1</strain>
    </source>
</reference>
<evidence type="ECO:0000259" key="3">
    <source>
        <dbReference type="Pfam" id="PF25800"/>
    </source>
</evidence>
<feature type="domain" description="FimV N-terminal" evidence="3">
    <location>
        <begin position="24"/>
        <end position="129"/>
    </location>
</feature>
<dbReference type="NCBIfam" id="TIGR03505">
    <property type="entry name" value="FimV_core"/>
    <property type="match status" value="1"/>
</dbReference>
<feature type="compositionally biased region" description="Polar residues" evidence="2">
    <location>
        <begin position="308"/>
        <end position="333"/>
    </location>
</feature>
<evidence type="ECO:0000256" key="2">
    <source>
        <dbReference type="SAM" id="MobiDB-lite"/>
    </source>
</evidence>
<dbReference type="KEGG" id="ntg:NSCAC_1074"/>
<dbReference type="InterPro" id="IPR057840">
    <property type="entry name" value="FimV_N"/>
</dbReference>
<dbReference type="EMBL" id="LR778175">
    <property type="protein sequence ID" value="CAB1276250.1"/>
    <property type="molecule type" value="Genomic_DNA"/>
</dbReference>
<gene>
    <name evidence="4" type="ORF">NSCAC_1074</name>
</gene>
<dbReference type="AlphaFoldDB" id="A0A7G1QA77"/>
<feature type="compositionally biased region" description="Polar residues" evidence="2">
    <location>
        <begin position="340"/>
        <end position="352"/>
    </location>
</feature>
<keyword evidence="5" id="KW-1185">Reference proteome</keyword>
<feature type="coiled-coil region" evidence="1">
    <location>
        <begin position="268"/>
        <end position="295"/>
    </location>
</feature>
<evidence type="ECO:0000313" key="5">
    <source>
        <dbReference type="Proteomes" id="UP000516072"/>
    </source>
</evidence>
<sequence length="726" mass="83050">MKTAYLLALGILSIFLSWNSYGISLGEIQVKSKFGQFFEAEIPLYDIGQISPKELKIELASEEEFAHADLSYSSILRQLSFKLGHRDKKVFVHASSREHIQEPFISFLVAVSWPKGQLLKQYTVLFDLPHTNKKQASVSNTVQSFANTYGPTSSSDTLWIIARKLLPSHSPITIQQMMLALQKTNPEAFFRGNINSLKVGEMLQIPSEEEILAITSANEAANQVQQQTKAWKDRHNQYVVQESAEILDDEDEFIENSGTFNFTQRELRLNYINQIEILEDQIIQINNRLRDQDQTIQSLIESIDKPVQKQNIQTSSTSIPHDQPSNLVTTATSEKPKSEAPSTQPQISQQKNVKAPSPPPTLPVNQTTSFDFNSIRTPLLGGSGVLFVLALWYRRRKAQLKEEAELLYEDSFEETPIEEYPASEEILDTRVNQDETSKISYQEYKEEKSKISGIIHTIKSKWQDLHDKSSQPSFNLSNIKLPFKLGKKKEEENEDNNLLWQTLIKKQISTPTLLHQEHSQENYSDSSDEEDIENALQINDHEDSQEYSLDNKVQLLFPPKQKLASIEVREIFPPDLKKISGYANINVTGTNKTTQNNLDKVETISLEKTETIYHFDPSDSLTHPHLSLDKEESVDHEEINLAGNTNYYFEDNYEQATFSVYPSYDKEDIGDSDEISLELNSPLFMKADQNPEQKFTQTSMNDNKTEEFNYQDFDLDSIKIVSYGKK</sequence>
<dbReference type="Pfam" id="PF25800">
    <property type="entry name" value="FimV_N"/>
    <property type="match status" value="1"/>
</dbReference>
<dbReference type="RefSeq" id="WP_197743805.1">
    <property type="nucleotide sequence ID" value="NZ_LR778175.1"/>
</dbReference>
<accession>A0A7G1QA77</accession>
<protein>
    <recommendedName>
        <fullName evidence="3">FimV N-terminal domain-containing protein</fullName>
    </recommendedName>
</protein>
<proteinExistence type="predicted"/>
<dbReference type="Proteomes" id="UP000516072">
    <property type="component" value="Chromosome"/>
</dbReference>